<dbReference type="GO" id="GO:0034625">
    <property type="term" value="P:fatty acid elongation, monounsaturated fatty acid"/>
    <property type="evidence" value="ECO:0007669"/>
    <property type="project" value="TreeGrafter"/>
</dbReference>
<feature type="transmembrane region" description="Helical" evidence="12">
    <location>
        <begin position="24"/>
        <end position="44"/>
    </location>
</feature>
<reference evidence="13 14" key="1">
    <citation type="journal article" date="2021" name="Sci. Rep.">
        <title>The genome of the diatom Chaetoceros tenuissimus carries an ancient integrated fragment of an extant virus.</title>
        <authorList>
            <person name="Hongo Y."/>
            <person name="Kimura K."/>
            <person name="Takaki Y."/>
            <person name="Yoshida Y."/>
            <person name="Baba S."/>
            <person name="Kobayashi G."/>
            <person name="Nagasaki K."/>
            <person name="Hano T."/>
            <person name="Tomaru Y."/>
        </authorList>
    </citation>
    <scope>NUCLEOTIDE SEQUENCE [LARGE SCALE GENOMIC DNA]</scope>
    <source>
        <strain evidence="13 14">NIES-3715</strain>
    </source>
</reference>
<dbReference type="PANTHER" id="PTHR11157:SF134">
    <property type="entry name" value="ELONGATION OF FATTY ACIDS PROTEIN 1-RELATED"/>
    <property type="match status" value="1"/>
</dbReference>
<evidence type="ECO:0000256" key="4">
    <source>
        <dbReference type="ARBA" id="ARBA00022679"/>
    </source>
</evidence>
<evidence type="ECO:0000256" key="8">
    <source>
        <dbReference type="ARBA" id="ARBA00023098"/>
    </source>
</evidence>
<organism evidence="13 14">
    <name type="scientific">Chaetoceros tenuissimus</name>
    <dbReference type="NCBI Taxonomy" id="426638"/>
    <lineage>
        <taxon>Eukaryota</taxon>
        <taxon>Sar</taxon>
        <taxon>Stramenopiles</taxon>
        <taxon>Ochrophyta</taxon>
        <taxon>Bacillariophyta</taxon>
        <taxon>Coscinodiscophyceae</taxon>
        <taxon>Chaetocerotophycidae</taxon>
        <taxon>Chaetocerotales</taxon>
        <taxon>Chaetocerotaceae</taxon>
        <taxon>Chaetoceros</taxon>
    </lineage>
</organism>
<keyword evidence="3 12" id="KW-0444">Lipid biosynthesis</keyword>
<evidence type="ECO:0000256" key="10">
    <source>
        <dbReference type="ARBA" id="ARBA00023160"/>
    </source>
</evidence>
<dbReference type="InterPro" id="IPR002076">
    <property type="entry name" value="ELO_fam"/>
</dbReference>
<comment type="similarity">
    <text evidence="2 12">Belongs to the ELO family.</text>
</comment>
<evidence type="ECO:0000256" key="1">
    <source>
        <dbReference type="ARBA" id="ARBA00004141"/>
    </source>
</evidence>
<evidence type="ECO:0000256" key="6">
    <source>
        <dbReference type="ARBA" id="ARBA00022832"/>
    </source>
</evidence>
<evidence type="ECO:0000256" key="12">
    <source>
        <dbReference type="RuleBase" id="RU361115"/>
    </source>
</evidence>
<keyword evidence="8 12" id="KW-0443">Lipid metabolism</keyword>
<keyword evidence="9 12" id="KW-0472">Membrane</keyword>
<dbReference type="GO" id="GO:0005789">
    <property type="term" value="C:endoplasmic reticulum membrane"/>
    <property type="evidence" value="ECO:0007669"/>
    <property type="project" value="TreeGrafter"/>
</dbReference>
<name>A0AAD3CPR8_9STRA</name>
<evidence type="ECO:0000256" key="2">
    <source>
        <dbReference type="ARBA" id="ARBA00007263"/>
    </source>
</evidence>
<feature type="transmembrane region" description="Helical" evidence="12">
    <location>
        <begin position="259"/>
        <end position="278"/>
    </location>
</feature>
<dbReference type="GO" id="GO:0034626">
    <property type="term" value="P:fatty acid elongation, polyunsaturated fatty acid"/>
    <property type="evidence" value="ECO:0007669"/>
    <property type="project" value="TreeGrafter"/>
</dbReference>
<accession>A0AAD3CPR8</accession>
<evidence type="ECO:0000256" key="3">
    <source>
        <dbReference type="ARBA" id="ARBA00022516"/>
    </source>
</evidence>
<sequence length="288" mass="33155">MISYLPILSPSSFYWADEPPLSSFHTVATASFLYVTGVIGATLLSKKFLPTKKAIETDKSSEHEMTNLQWKPWFGSDLKQMQFVHNINLVVSSAIMLIGCIYECIQRIRREGGLSWPPFLLCEVVSDEPASGALYYWSYIYYLSKYYELLDTVLQLARGKSPPHFLLHVYHHAAVLIMAWAWIEYKQSLHFIGLMWNTAVHVVMYTYFLQRTITRTVPKWKSLVTLFQIVQFAFSFVCILVTLYIVYGQGYECSGMKALFGNSLFNLTLLHSFIGVLLHGKKKKKKKN</sequence>
<protein>
    <recommendedName>
        <fullName evidence="12">Elongation of fatty acids protein</fullName>
        <ecNumber evidence="12">2.3.1.-</ecNumber>
    </recommendedName>
</protein>
<dbReference type="Pfam" id="PF01151">
    <property type="entry name" value="ELO"/>
    <property type="match status" value="1"/>
</dbReference>
<feature type="transmembrane region" description="Helical" evidence="12">
    <location>
        <begin position="165"/>
        <end position="183"/>
    </location>
</feature>
<keyword evidence="10 12" id="KW-0275">Fatty acid biosynthesis</keyword>
<evidence type="ECO:0000313" key="13">
    <source>
        <dbReference type="EMBL" id="GFH49807.1"/>
    </source>
</evidence>
<dbReference type="GO" id="GO:0042761">
    <property type="term" value="P:very long-chain fatty acid biosynthetic process"/>
    <property type="evidence" value="ECO:0007669"/>
    <property type="project" value="TreeGrafter"/>
</dbReference>
<dbReference type="AlphaFoldDB" id="A0AAD3CPR8"/>
<dbReference type="GO" id="GO:0030148">
    <property type="term" value="P:sphingolipid biosynthetic process"/>
    <property type="evidence" value="ECO:0007669"/>
    <property type="project" value="TreeGrafter"/>
</dbReference>
<keyword evidence="4 12" id="KW-0808">Transferase</keyword>
<comment type="caution">
    <text evidence="13">The sequence shown here is derived from an EMBL/GenBank/DDBJ whole genome shotgun (WGS) entry which is preliminary data.</text>
</comment>
<dbReference type="EMBL" id="BLLK01000038">
    <property type="protein sequence ID" value="GFH49807.1"/>
    <property type="molecule type" value="Genomic_DNA"/>
</dbReference>
<comment type="subcellular location">
    <subcellularLocation>
        <location evidence="1">Membrane</location>
        <topology evidence="1">Multi-pass membrane protein</topology>
    </subcellularLocation>
</comment>
<comment type="catalytic activity">
    <reaction evidence="11">
        <text>a very-long-chain acyl-CoA + malonyl-CoA + H(+) = a very-long-chain 3-oxoacyl-CoA + CO2 + CoA</text>
        <dbReference type="Rhea" id="RHEA:32727"/>
        <dbReference type="ChEBI" id="CHEBI:15378"/>
        <dbReference type="ChEBI" id="CHEBI:16526"/>
        <dbReference type="ChEBI" id="CHEBI:57287"/>
        <dbReference type="ChEBI" id="CHEBI:57384"/>
        <dbReference type="ChEBI" id="CHEBI:90725"/>
        <dbReference type="ChEBI" id="CHEBI:90736"/>
        <dbReference type="EC" id="2.3.1.199"/>
    </reaction>
</comment>
<dbReference type="EC" id="2.3.1.-" evidence="12"/>
<proteinExistence type="inferred from homology"/>
<feature type="transmembrane region" description="Helical" evidence="12">
    <location>
        <begin position="189"/>
        <end position="210"/>
    </location>
</feature>
<keyword evidence="7 12" id="KW-1133">Transmembrane helix</keyword>
<evidence type="ECO:0000256" key="7">
    <source>
        <dbReference type="ARBA" id="ARBA00022989"/>
    </source>
</evidence>
<dbReference type="Proteomes" id="UP001054902">
    <property type="component" value="Unassembled WGS sequence"/>
</dbReference>
<dbReference type="GO" id="GO:0019367">
    <property type="term" value="P:fatty acid elongation, saturated fatty acid"/>
    <property type="evidence" value="ECO:0007669"/>
    <property type="project" value="TreeGrafter"/>
</dbReference>
<keyword evidence="14" id="KW-1185">Reference proteome</keyword>
<dbReference type="GO" id="GO:0009922">
    <property type="term" value="F:fatty acid elongase activity"/>
    <property type="evidence" value="ECO:0007669"/>
    <property type="project" value="UniProtKB-EC"/>
</dbReference>
<feature type="transmembrane region" description="Helical" evidence="12">
    <location>
        <begin position="222"/>
        <end position="247"/>
    </location>
</feature>
<evidence type="ECO:0000256" key="11">
    <source>
        <dbReference type="ARBA" id="ARBA00047375"/>
    </source>
</evidence>
<evidence type="ECO:0000256" key="9">
    <source>
        <dbReference type="ARBA" id="ARBA00023136"/>
    </source>
</evidence>
<evidence type="ECO:0000313" key="14">
    <source>
        <dbReference type="Proteomes" id="UP001054902"/>
    </source>
</evidence>
<keyword evidence="6 12" id="KW-0276">Fatty acid metabolism</keyword>
<dbReference type="PANTHER" id="PTHR11157">
    <property type="entry name" value="FATTY ACID ACYL TRANSFERASE-RELATED"/>
    <property type="match status" value="1"/>
</dbReference>
<keyword evidence="5 12" id="KW-0812">Transmembrane</keyword>
<evidence type="ECO:0000256" key="5">
    <source>
        <dbReference type="ARBA" id="ARBA00022692"/>
    </source>
</evidence>
<gene>
    <name evidence="13" type="ORF">CTEN210_06283</name>
</gene>
<comment type="catalytic activity">
    <reaction evidence="12">
        <text>an acyl-CoA + malonyl-CoA + H(+) = a 3-oxoacyl-CoA + CO2 + CoA</text>
        <dbReference type="Rhea" id="RHEA:50252"/>
        <dbReference type="ChEBI" id="CHEBI:15378"/>
        <dbReference type="ChEBI" id="CHEBI:16526"/>
        <dbReference type="ChEBI" id="CHEBI:57287"/>
        <dbReference type="ChEBI" id="CHEBI:57384"/>
        <dbReference type="ChEBI" id="CHEBI:58342"/>
        <dbReference type="ChEBI" id="CHEBI:90726"/>
    </reaction>
    <physiologicalReaction direction="left-to-right" evidence="12">
        <dbReference type="Rhea" id="RHEA:50253"/>
    </physiologicalReaction>
</comment>